<gene>
    <name evidence="2" type="ORF">HW115_15405</name>
</gene>
<protein>
    <submittedName>
        <fullName evidence="2">Uncharacterized protein</fullName>
    </submittedName>
</protein>
<proteinExistence type="predicted"/>
<name>A0A851GIJ1_9BACT</name>
<sequence>MKAPLYTIPVLFTALSATLQASPLADWFAKPASDRGPIPKAALTNTPQSPPDILAAKKQVWSDYQSAAKSKHWDQAIPTKSKSMEEWMEDGKISPLTTKIGDKTFPYVVLTRGQKPKEGWPMFFCLHGGGANPRAQGPHTWNVNTREWLAQMKLTTKVWDAPGLYIIPRMADDREGRWYYGYVQQFLDQTIQQGVLFNQVNPDRVYLMGISEGGYTAFRLGSMMADRWAGSCAMAAAEPLNNAPPENMRHVAFRCGIGEKDSMFDRIGLARTYFKQLEALKQTAPEDFQFFFDEQKGRGHGINYQPGPKWIAQYSRNAVPKAFNWTVIKQHDRHRNRMYWLALDDDQTNLPLVLSASAKDNNRIEITAHTKRDGELVAAKNLKLRVYLPPSLIQLDKEVTIAINGKQTFKGMVRPSMEAIIRSTAERGDPKQVFPAQVTLQL</sequence>
<reference evidence="2 3" key="1">
    <citation type="submission" date="2020-07" db="EMBL/GenBank/DDBJ databases">
        <title>Roseicoccus Jingziensis gen. nov., sp. nov., isolated from coastal seawater.</title>
        <authorList>
            <person name="Feng X."/>
        </authorList>
    </citation>
    <scope>NUCLEOTIDE SEQUENCE [LARGE SCALE GENOMIC DNA]</scope>
    <source>
        <strain evidence="2 3">N1E253</strain>
    </source>
</reference>
<evidence type="ECO:0000256" key="1">
    <source>
        <dbReference type="SAM" id="SignalP"/>
    </source>
</evidence>
<accession>A0A851GIJ1</accession>
<evidence type="ECO:0000313" key="2">
    <source>
        <dbReference type="EMBL" id="NWK57009.1"/>
    </source>
</evidence>
<dbReference type="EMBL" id="JACBAZ010000007">
    <property type="protein sequence ID" value="NWK57009.1"/>
    <property type="molecule type" value="Genomic_DNA"/>
</dbReference>
<comment type="caution">
    <text evidence="2">The sequence shown here is derived from an EMBL/GenBank/DDBJ whole genome shotgun (WGS) entry which is preliminary data.</text>
</comment>
<dbReference type="InterPro" id="IPR029058">
    <property type="entry name" value="AB_hydrolase_fold"/>
</dbReference>
<dbReference type="AlphaFoldDB" id="A0A851GIJ1"/>
<feature type="signal peptide" evidence="1">
    <location>
        <begin position="1"/>
        <end position="21"/>
    </location>
</feature>
<keyword evidence="3" id="KW-1185">Reference proteome</keyword>
<dbReference type="Proteomes" id="UP000557872">
    <property type="component" value="Unassembled WGS sequence"/>
</dbReference>
<dbReference type="Gene3D" id="3.40.50.1820">
    <property type="entry name" value="alpha/beta hydrolase"/>
    <property type="match status" value="1"/>
</dbReference>
<organism evidence="2 3">
    <name type="scientific">Oceaniferula marina</name>
    <dbReference type="NCBI Taxonomy" id="2748318"/>
    <lineage>
        <taxon>Bacteria</taxon>
        <taxon>Pseudomonadati</taxon>
        <taxon>Verrucomicrobiota</taxon>
        <taxon>Verrucomicrobiia</taxon>
        <taxon>Verrucomicrobiales</taxon>
        <taxon>Verrucomicrobiaceae</taxon>
        <taxon>Oceaniferula</taxon>
    </lineage>
</organism>
<dbReference type="RefSeq" id="WP_178933840.1">
    <property type="nucleotide sequence ID" value="NZ_JACBAZ010000007.1"/>
</dbReference>
<dbReference type="SUPFAM" id="SSF53474">
    <property type="entry name" value="alpha/beta-Hydrolases"/>
    <property type="match status" value="1"/>
</dbReference>
<evidence type="ECO:0000313" key="3">
    <source>
        <dbReference type="Proteomes" id="UP000557872"/>
    </source>
</evidence>
<keyword evidence="1" id="KW-0732">Signal</keyword>
<feature type="chain" id="PRO_5032428857" evidence="1">
    <location>
        <begin position="22"/>
        <end position="442"/>
    </location>
</feature>